<evidence type="ECO:0000313" key="2">
    <source>
        <dbReference type="Proteomes" id="UP000789702"/>
    </source>
</evidence>
<comment type="caution">
    <text evidence="1">The sequence shown here is derived from an EMBL/GenBank/DDBJ whole genome shotgun (WGS) entry which is preliminary data.</text>
</comment>
<organism evidence="1 2">
    <name type="scientific">Dentiscutata heterogama</name>
    <dbReference type="NCBI Taxonomy" id="1316150"/>
    <lineage>
        <taxon>Eukaryota</taxon>
        <taxon>Fungi</taxon>
        <taxon>Fungi incertae sedis</taxon>
        <taxon>Mucoromycota</taxon>
        <taxon>Glomeromycotina</taxon>
        <taxon>Glomeromycetes</taxon>
        <taxon>Diversisporales</taxon>
        <taxon>Gigasporaceae</taxon>
        <taxon>Dentiscutata</taxon>
    </lineage>
</organism>
<gene>
    <name evidence="1" type="ORF">DHETER_LOCUS4394</name>
</gene>
<proteinExistence type="predicted"/>
<reference evidence="1" key="1">
    <citation type="submission" date="2021-06" db="EMBL/GenBank/DDBJ databases">
        <authorList>
            <person name="Kallberg Y."/>
            <person name="Tangrot J."/>
            <person name="Rosling A."/>
        </authorList>
    </citation>
    <scope>NUCLEOTIDE SEQUENCE</scope>
    <source>
        <strain evidence="1">IL203A</strain>
    </source>
</reference>
<sequence>MAQEIFNGLNNNQKTRTRHIIFQKGQSTPFSFSNDVLNIFSNSGKPKGELDLELFPNLRKITFQNNVILEHLESIDLSKNEKLSKLVIEGNRDYQRNLFFHNNNFILIIKEMQSNRIIACYNEYGTSREVLIEKYKYLREQAIIPYLLVEDRKLEQLGAEIIELRQSLRNKDQIIDELNKKVQQTPTLNQFRELNNIALGAKNTFEQLTATTKNKAGDSLKSILDLFLQTNKQIIESEDEGNNNDSFVQGQLQGQLTTCRTLLQTKFTQEELKSLLNKQKELRKLEKHSFILQQ</sequence>
<evidence type="ECO:0000313" key="1">
    <source>
        <dbReference type="EMBL" id="CAG8531688.1"/>
    </source>
</evidence>
<name>A0ACA9LII9_9GLOM</name>
<accession>A0ACA9LII9</accession>
<dbReference type="Proteomes" id="UP000789702">
    <property type="component" value="Unassembled WGS sequence"/>
</dbReference>
<protein>
    <submittedName>
        <fullName evidence="1">16261_t:CDS:1</fullName>
    </submittedName>
</protein>
<dbReference type="EMBL" id="CAJVPU010004351">
    <property type="protein sequence ID" value="CAG8531688.1"/>
    <property type="molecule type" value="Genomic_DNA"/>
</dbReference>
<keyword evidence="2" id="KW-1185">Reference proteome</keyword>